<evidence type="ECO:0000256" key="3">
    <source>
        <dbReference type="ARBA" id="ARBA00022801"/>
    </source>
</evidence>
<dbReference type="InterPro" id="IPR036034">
    <property type="entry name" value="PDZ_sf"/>
</dbReference>
<feature type="domain" description="PDZ" evidence="5">
    <location>
        <begin position="292"/>
        <end position="372"/>
    </location>
</feature>
<dbReference type="InterPro" id="IPR001478">
    <property type="entry name" value="PDZ"/>
</dbReference>
<dbReference type="PANTHER" id="PTHR43343:SF3">
    <property type="entry name" value="PROTEASE DO-LIKE 8, CHLOROPLASTIC"/>
    <property type="match status" value="1"/>
</dbReference>
<organism evidence="6 7">
    <name type="scientific">Flexibacter flexilis DSM 6793</name>
    <dbReference type="NCBI Taxonomy" id="927664"/>
    <lineage>
        <taxon>Bacteria</taxon>
        <taxon>Pseudomonadati</taxon>
        <taxon>Bacteroidota</taxon>
        <taxon>Cytophagia</taxon>
        <taxon>Cytophagales</taxon>
        <taxon>Flexibacteraceae</taxon>
        <taxon>Flexibacter</taxon>
    </lineage>
</organism>
<dbReference type="Pfam" id="PF13365">
    <property type="entry name" value="Trypsin_2"/>
    <property type="match status" value="1"/>
</dbReference>
<evidence type="ECO:0000313" key="7">
    <source>
        <dbReference type="Proteomes" id="UP000199514"/>
    </source>
</evidence>
<keyword evidence="2 6" id="KW-0645">Protease</keyword>
<dbReference type="InterPro" id="IPR001940">
    <property type="entry name" value="Peptidase_S1C"/>
</dbReference>
<evidence type="ECO:0000256" key="1">
    <source>
        <dbReference type="ARBA" id="ARBA00010541"/>
    </source>
</evidence>
<keyword evidence="4" id="KW-0720">Serine protease</keyword>
<dbReference type="Gene3D" id="2.30.42.10">
    <property type="match status" value="1"/>
</dbReference>
<keyword evidence="7" id="KW-1185">Reference proteome</keyword>
<dbReference type="STRING" id="927664.SAMN05421780_102148"/>
<evidence type="ECO:0000256" key="2">
    <source>
        <dbReference type="ARBA" id="ARBA00022670"/>
    </source>
</evidence>
<dbReference type="PROSITE" id="PS50106">
    <property type="entry name" value="PDZ"/>
    <property type="match status" value="1"/>
</dbReference>
<dbReference type="SUPFAM" id="SSF50156">
    <property type="entry name" value="PDZ domain-like"/>
    <property type="match status" value="1"/>
</dbReference>
<dbReference type="SMART" id="SM00228">
    <property type="entry name" value="PDZ"/>
    <property type="match status" value="1"/>
</dbReference>
<gene>
    <name evidence="6" type="ORF">SAMN05421780_102148</name>
</gene>
<dbReference type="PANTHER" id="PTHR43343">
    <property type="entry name" value="PEPTIDASE S12"/>
    <property type="match status" value="1"/>
</dbReference>
<dbReference type="GO" id="GO:0006508">
    <property type="term" value="P:proteolysis"/>
    <property type="evidence" value="ECO:0007669"/>
    <property type="project" value="UniProtKB-KW"/>
</dbReference>
<dbReference type="EMBL" id="FOLE01000002">
    <property type="protein sequence ID" value="SFB97520.1"/>
    <property type="molecule type" value="Genomic_DNA"/>
</dbReference>
<comment type="similarity">
    <text evidence="1">Belongs to the peptidase S1C family.</text>
</comment>
<dbReference type="AlphaFoldDB" id="A0A1I1FKD8"/>
<dbReference type="OrthoDB" id="9758917at2"/>
<name>A0A1I1FKD8_9BACT</name>
<accession>A0A1I1FKD8</accession>
<evidence type="ECO:0000313" key="6">
    <source>
        <dbReference type="EMBL" id="SFB97520.1"/>
    </source>
</evidence>
<evidence type="ECO:0000259" key="5">
    <source>
        <dbReference type="PROSITE" id="PS50106"/>
    </source>
</evidence>
<dbReference type="InterPro" id="IPR009003">
    <property type="entry name" value="Peptidase_S1_PA"/>
</dbReference>
<dbReference type="SUPFAM" id="SSF50494">
    <property type="entry name" value="Trypsin-like serine proteases"/>
    <property type="match status" value="1"/>
</dbReference>
<dbReference type="Proteomes" id="UP000199514">
    <property type="component" value="Unassembled WGS sequence"/>
</dbReference>
<protein>
    <submittedName>
        <fullName evidence="6">Do/DeqQ family serine protease</fullName>
    </submittedName>
</protein>
<dbReference type="RefSeq" id="WP_091508319.1">
    <property type="nucleotide sequence ID" value="NZ_FOLE01000002.1"/>
</dbReference>
<keyword evidence="3" id="KW-0378">Hydrolase</keyword>
<dbReference type="PRINTS" id="PR00834">
    <property type="entry name" value="PROTEASES2C"/>
</dbReference>
<reference evidence="6 7" key="1">
    <citation type="submission" date="2016-10" db="EMBL/GenBank/DDBJ databases">
        <authorList>
            <person name="de Groot N.N."/>
        </authorList>
    </citation>
    <scope>NUCLEOTIDE SEQUENCE [LARGE SCALE GENOMIC DNA]</scope>
    <source>
        <strain evidence="6 7">DSM 6793</strain>
    </source>
</reference>
<proteinExistence type="inferred from homology"/>
<dbReference type="InterPro" id="IPR051201">
    <property type="entry name" value="Chloro_Bact_Ser_Proteases"/>
</dbReference>
<sequence>MNQTLKTTLVGFAAGLAGAYAFSLFGNTSMWVLPQANNYAVTASYSDFNNNNTSGNPATGTPANGSVPAAMNADFVKASAVSTPCVVYIKTESEQTGNMWDFYFGFGSQKTRGSGSGVIFTADGYIVTNNHVIDNAQDIEVVHQKRSYKAKVVGTDPSTDIAVLKIEGKNLPSIRLSDSKKVNVGEWVLAVGNPFNLNSTVTAGIVSAKGRNLNIVNSQFPIESFIQTDAAINPGNSGGALVNLKGELVGINTAIYSQTGSYAGYGFAVPSDIVGKVVDDLIKHGIVQKAFFGANVTDMNTQLADQLKVTDLSGVAVSYIQRDGAADRAGLQKGDIILKINEATINSRANFDEEISYYNPGDRVKITYRRDNKTSTTDLVFTNNEGTTGRIKRELYEATSLNATLEPVSKVERERYGIEGGVRVHKVGNGLLRRLGIGEDFIITGINRQPIHTPEQVEAALKNASGKVLIEGVSKEGVKGYYSFYF</sequence>
<dbReference type="FunFam" id="2.40.10.10:FF:000001">
    <property type="entry name" value="Periplasmic serine protease DegS"/>
    <property type="match status" value="1"/>
</dbReference>
<dbReference type="Pfam" id="PF13180">
    <property type="entry name" value="PDZ_2"/>
    <property type="match status" value="1"/>
</dbReference>
<dbReference type="Gene3D" id="2.40.10.120">
    <property type="match status" value="1"/>
</dbReference>
<evidence type="ECO:0000256" key="4">
    <source>
        <dbReference type="ARBA" id="ARBA00022825"/>
    </source>
</evidence>
<dbReference type="GO" id="GO:0004252">
    <property type="term" value="F:serine-type endopeptidase activity"/>
    <property type="evidence" value="ECO:0007669"/>
    <property type="project" value="InterPro"/>
</dbReference>